<keyword evidence="2" id="KW-1185">Reference proteome</keyword>
<name>A0A6M8J5F1_9ACTN</name>
<dbReference type="KEGG" id="bwa:HLV38_06780"/>
<organism evidence="1 2">
    <name type="scientific">Berryella wangjianweii</name>
    <dbReference type="NCBI Taxonomy" id="2734634"/>
    <lineage>
        <taxon>Bacteria</taxon>
        <taxon>Bacillati</taxon>
        <taxon>Actinomycetota</taxon>
        <taxon>Coriobacteriia</taxon>
        <taxon>Eggerthellales</taxon>
        <taxon>Eggerthellaceae</taxon>
        <taxon>Berryella</taxon>
    </lineage>
</organism>
<accession>A0A6M8J5F1</accession>
<dbReference type="RefSeq" id="WP_173165309.1">
    <property type="nucleotide sequence ID" value="NZ_CP053716.1"/>
</dbReference>
<evidence type="ECO:0000313" key="1">
    <source>
        <dbReference type="EMBL" id="QKF07843.1"/>
    </source>
</evidence>
<protein>
    <submittedName>
        <fullName evidence="1">Uncharacterized protein</fullName>
    </submittedName>
</protein>
<dbReference type="AlphaFoldDB" id="A0A6M8J5F1"/>
<gene>
    <name evidence="1" type="ORF">HLV38_06780</name>
</gene>
<proteinExistence type="predicted"/>
<sequence>MICDHTARSISYTPPNLVEELPKDIGLEINPHPDALLNYRIQPRPGGCVIEAHWNPHLTNAPLWIALKTCTGLQVRYPDPHKNPPLSFALIDEDAYCYCKGSTCDECAFMCKRGFILYAFFEKRGLMFCRLERVRSSR</sequence>
<dbReference type="Proteomes" id="UP000503297">
    <property type="component" value="Chromosome"/>
</dbReference>
<dbReference type="EMBL" id="CP053716">
    <property type="protein sequence ID" value="QKF07843.1"/>
    <property type="molecule type" value="Genomic_DNA"/>
</dbReference>
<evidence type="ECO:0000313" key="2">
    <source>
        <dbReference type="Proteomes" id="UP000503297"/>
    </source>
</evidence>
<reference evidence="2" key="1">
    <citation type="submission" date="2020-05" db="EMBL/GenBank/DDBJ databases">
        <title>Novel species in genus Nocardioides.</title>
        <authorList>
            <person name="Zhang G."/>
        </authorList>
    </citation>
    <scope>NUCLEOTIDE SEQUENCE [LARGE SCALE GENOMIC DNA]</scope>
    <source>
        <strain evidence="2">zg-1050</strain>
    </source>
</reference>